<feature type="compositionally biased region" description="Pro residues" evidence="11">
    <location>
        <begin position="589"/>
        <end position="598"/>
    </location>
</feature>
<evidence type="ECO:0000256" key="7">
    <source>
        <dbReference type="ARBA" id="ARBA00025498"/>
    </source>
</evidence>
<evidence type="ECO:0000256" key="8">
    <source>
        <dbReference type="ARBA" id="ARBA00026154"/>
    </source>
</evidence>
<dbReference type="PANTHER" id="PTHR22836:SF0">
    <property type="entry name" value="PRE-MRNA 3' END PROCESSING PROTEIN WDR33"/>
    <property type="match status" value="1"/>
</dbReference>
<evidence type="ECO:0000256" key="1">
    <source>
        <dbReference type="ARBA" id="ARBA00004123"/>
    </source>
</evidence>
<comment type="caution">
    <text evidence="12">The sequence shown here is derived from an EMBL/GenBank/DDBJ whole genome shotgun (WGS) entry which is preliminary data.</text>
</comment>
<dbReference type="InterPro" id="IPR036322">
    <property type="entry name" value="WD40_repeat_dom_sf"/>
</dbReference>
<dbReference type="GO" id="GO:0000785">
    <property type="term" value="C:chromatin"/>
    <property type="evidence" value="ECO:0007669"/>
    <property type="project" value="EnsemblFungi"/>
</dbReference>
<keyword evidence="5" id="KW-0159">Chromosome partition</keyword>
<dbReference type="InterPro" id="IPR015943">
    <property type="entry name" value="WD40/YVTN_repeat-like_dom_sf"/>
</dbReference>
<evidence type="ECO:0000256" key="5">
    <source>
        <dbReference type="ARBA" id="ARBA00022829"/>
    </source>
</evidence>
<keyword evidence="6 10" id="KW-0539">Nucleus</keyword>
<feature type="repeat" description="WD" evidence="9">
    <location>
        <begin position="183"/>
        <end position="224"/>
    </location>
</feature>
<dbReference type="GO" id="GO:0005847">
    <property type="term" value="C:mRNA cleavage and polyadenylation specificity factor complex"/>
    <property type="evidence" value="ECO:0007669"/>
    <property type="project" value="EnsemblFungi"/>
</dbReference>
<feature type="repeat" description="WD" evidence="9">
    <location>
        <begin position="225"/>
        <end position="266"/>
    </location>
</feature>
<dbReference type="SUPFAM" id="SSF50978">
    <property type="entry name" value="WD40 repeat-like"/>
    <property type="match status" value="1"/>
</dbReference>
<evidence type="ECO:0000256" key="3">
    <source>
        <dbReference type="ARBA" id="ARBA00022664"/>
    </source>
</evidence>
<evidence type="ECO:0000313" key="12">
    <source>
        <dbReference type="EMBL" id="KKF96427.1"/>
    </source>
</evidence>
<comment type="function">
    <text evidence="7">Required for 3'-end cleavage and polyadenylation of pre-mRNAs. Also involved in chromosome segregation where it has a role in chromosome attachment to the mitotic spindle.</text>
</comment>
<feature type="compositionally biased region" description="Basic and acidic residues" evidence="11">
    <location>
        <begin position="1"/>
        <end position="26"/>
    </location>
</feature>
<feature type="compositionally biased region" description="Polar residues" evidence="11">
    <location>
        <begin position="624"/>
        <end position="633"/>
    </location>
</feature>
<evidence type="ECO:0000256" key="2">
    <source>
        <dbReference type="ARBA" id="ARBA00022574"/>
    </source>
</evidence>
<feature type="compositionally biased region" description="Low complexity" evidence="11">
    <location>
        <begin position="575"/>
        <end position="588"/>
    </location>
</feature>
<comment type="subcellular location">
    <subcellularLocation>
        <location evidence="1 10">Nucleus</location>
    </subcellularLocation>
</comment>
<reference evidence="12 13" key="1">
    <citation type="submission" date="2015-04" db="EMBL/GenBank/DDBJ databases">
        <title>Genome sequence of Ceratocystis platani, a major pathogen of plane trees.</title>
        <authorList>
            <person name="Belbahri L."/>
        </authorList>
    </citation>
    <scope>NUCLEOTIDE SEQUENCE [LARGE SCALE GENOMIC DNA]</scope>
    <source>
        <strain evidence="12 13">CFO</strain>
    </source>
</reference>
<protein>
    <recommendedName>
        <fullName evidence="8 10">Polyadenylation factor subunit 2</fullName>
    </recommendedName>
</protein>
<dbReference type="InterPro" id="IPR045245">
    <property type="entry name" value="Pfs2-like"/>
</dbReference>
<evidence type="ECO:0000256" key="11">
    <source>
        <dbReference type="SAM" id="MobiDB-lite"/>
    </source>
</evidence>
<organism evidence="12 13">
    <name type="scientific">Ceratocystis fimbriata f. sp. platani</name>
    <dbReference type="NCBI Taxonomy" id="88771"/>
    <lineage>
        <taxon>Eukaryota</taxon>
        <taxon>Fungi</taxon>
        <taxon>Dikarya</taxon>
        <taxon>Ascomycota</taxon>
        <taxon>Pezizomycotina</taxon>
        <taxon>Sordariomycetes</taxon>
        <taxon>Hypocreomycetidae</taxon>
        <taxon>Microascales</taxon>
        <taxon>Ceratocystidaceae</taxon>
        <taxon>Ceratocystis</taxon>
    </lineage>
</organism>
<sequence>MAHFEARGQEFGGDRPDRPDKGDRGAPAEGAFRSRTRRPVTDYSSTVAHWMESRGHKYRRHYRGEHERPSPSYMVDMIPPSARVTQAADSIPAKHLHSSLNKIKHPINVVRWTPEGRRLLTASSSGEFTLWNGTGFNFETIMQAHDSAIRALSYSNNNDWLISGDHDGLVKYWQPNFNNLESVAAHTDPIRDLAFSPNDSKFVTASDDSTLKVFDFASTLEETTLKSHGWDVKTCDWHPTKGLLVSGSKDHLVKLWDPRSGRCLTTLHGHKNTITKTLFERVRGVCFATSARDQTARVFDLRMMRDIALLKGNEKDITTLAWHPIHPNLLTTGGHDGSLYHYLLDEPNTPPGQTTGLAPYDAPDPASAPAQSIYPAHKVQYAHDFAVWSLDWHPLGHVLASGSNDRLTRFWARPRPGDTDFVNDRYHIGENAAVALGTWDRRGAFKPRQGEDEQESDDEADGLVDQKMPIRAAAPGLPGLPGIPGLPMGLGGAPPPPPPLGAGGIPVPPPGMPLPIPGMPRPNGAIPPPPFLQGLGPNALAGLDPSNPADLAKLAELMQKAGVPIPPPPPGMAPSGGMAGDIPGIPGFSVPPPPPPIPGMNGYGQSQGQDTAGSGYGDDRRQASGLNQEDMGNSNGGYQQGWSGAYRR</sequence>
<dbReference type="FunFam" id="2.130.10.10:FF:001039">
    <property type="entry name" value="Polyadenylation factor subunit 2"/>
    <property type="match status" value="1"/>
</dbReference>
<dbReference type="AlphaFoldDB" id="A0A0F8D0U4"/>
<dbReference type="PROSITE" id="PS50294">
    <property type="entry name" value="WD_REPEATS_REGION"/>
    <property type="match status" value="4"/>
</dbReference>
<dbReference type="InterPro" id="IPR001680">
    <property type="entry name" value="WD40_rpt"/>
</dbReference>
<feature type="region of interest" description="Disordered" evidence="11">
    <location>
        <begin position="575"/>
        <end position="648"/>
    </location>
</feature>
<proteinExistence type="predicted"/>
<dbReference type="CDD" id="cd00200">
    <property type="entry name" value="WD40"/>
    <property type="match status" value="1"/>
</dbReference>
<evidence type="ECO:0000256" key="4">
    <source>
        <dbReference type="ARBA" id="ARBA00022737"/>
    </source>
</evidence>
<feature type="compositionally biased region" description="Polar residues" evidence="11">
    <location>
        <begin position="603"/>
        <end position="612"/>
    </location>
</feature>
<evidence type="ECO:0000313" key="13">
    <source>
        <dbReference type="Proteomes" id="UP000034841"/>
    </source>
</evidence>
<dbReference type="EMBL" id="LBBL01000044">
    <property type="protein sequence ID" value="KKF96427.1"/>
    <property type="molecule type" value="Genomic_DNA"/>
</dbReference>
<dbReference type="Pfam" id="PF00400">
    <property type="entry name" value="WD40"/>
    <property type="match status" value="5"/>
</dbReference>
<dbReference type="SMART" id="SM00320">
    <property type="entry name" value="WD40"/>
    <property type="match status" value="7"/>
</dbReference>
<evidence type="ECO:0000256" key="9">
    <source>
        <dbReference type="PROSITE-ProRule" id="PRU00221"/>
    </source>
</evidence>
<keyword evidence="2 9" id="KW-0853">WD repeat</keyword>
<dbReference type="FunFam" id="2.130.10.10:FF:002008">
    <property type="entry name" value="Polyadenylation factor subunit 2"/>
    <property type="match status" value="1"/>
</dbReference>
<keyword evidence="13" id="KW-1185">Reference proteome</keyword>
<feature type="repeat" description="WD" evidence="9">
    <location>
        <begin position="142"/>
        <end position="174"/>
    </location>
</feature>
<feature type="region of interest" description="Disordered" evidence="11">
    <location>
        <begin position="1"/>
        <end position="40"/>
    </location>
</feature>
<accession>A0A0F8D0U4</accession>
<name>A0A0F8D0U4_CERFI</name>
<dbReference type="GO" id="GO:0180010">
    <property type="term" value="P:co-transcriptional mRNA 3'-end processing, cleavage and polyadenylation pathway"/>
    <property type="evidence" value="ECO:0007669"/>
    <property type="project" value="EnsemblFungi"/>
</dbReference>
<dbReference type="GO" id="GO:0007059">
    <property type="term" value="P:chromosome segregation"/>
    <property type="evidence" value="ECO:0007669"/>
    <property type="project" value="UniProtKB-KW"/>
</dbReference>
<keyword evidence="3 10" id="KW-0507">mRNA processing</keyword>
<dbReference type="PANTHER" id="PTHR22836">
    <property type="entry name" value="WD40 REPEAT PROTEIN"/>
    <property type="match status" value="1"/>
</dbReference>
<evidence type="ECO:0000256" key="6">
    <source>
        <dbReference type="ARBA" id="ARBA00023242"/>
    </source>
</evidence>
<feature type="repeat" description="WD" evidence="9">
    <location>
        <begin position="380"/>
        <end position="411"/>
    </location>
</feature>
<evidence type="ECO:0000256" key="10">
    <source>
        <dbReference type="RuleBase" id="RU369034"/>
    </source>
</evidence>
<dbReference type="OrthoDB" id="16717at2759"/>
<keyword evidence="4" id="KW-0677">Repeat</keyword>
<feature type="repeat" description="WD" evidence="9">
    <location>
        <begin position="100"/>
        <end position="132"/>
    </location>
</feature>
<gene>
    <name evidence="12" type="primary">pfs-2</name>
    <name evidence="12" type="ORF">CFO_g1247</name>
</gene>
<dbReference type="Proteomes" id="UP000034841">
    <property type="component" value="Unassembled WGS sequence"/>
</dbReference>
<dbReference type="Gene3D" id="2.130.10.10">
    <property type="entry name" value="YVTN repeat-like/Quinoprotein amine dehydrogenase"/>
    <property type="match status" value="2"/>
</dbReference>
<dbReference type="PROSITE" id="PS50082">
    <property type="entry name" value="WD_REPEATS_2"/>
    <property type="match status" value="5"/>
</dbReference>